<keyword evidence="6 11" id="KW-0812">Transmembrane</keyword>
<keyword evidence="7" id="KW-0677">Repeat</keyword>
<feature type="transmembrane region" description="Helical" evidence="11">
    <location>
        <begin position="99"/>
        <end position="121"/>
    </location>
</feature>
<keyword evidence="4" id="KW-1003">Cell membrane</keyword>
<keyword evidence="8 11" id="KW-1133">Transmembrane helix</keyword>
<feature type="transmembrane region" description="Helical" evidence="11">
    <location>
        <begin position="165"/>
        <end position="186"/>
    </location>
</feature>
<name>A0A9W7E381_9STRA</name>
<dbReference type="AlphaFoldDB" id="A0A9W7E381"/>
<evidence type="ECO:0000256" key="9">
    <source>
        <dbReference type="ARBA" id="ARBA00023136"/>
    </source>
</evidence>
<gene>
    <name evidence="12" type="ORF">TrST_g3009</name>
</gene>
<evidence type="ECO:0000313" key="12">
    <source>
        <dbReference type="EMBL" id="GMH66454.1"/>
    </source>
</evidence>
<keyword evidence="3" id="KW-0813">Transport</keyword>
<evidence type="ECO:0008006" key="14">
    <source>
        <dbReference type="Google" id="ProtNLM"/>
    </source>
</evidence>
<dbReference type="InterPro" id="IPR004316">
    <property type="entry name" value="SWEET_rpt"/>
</dbReference>
<feature type="region of interest" description="Disordered" evidence="10">
    <location>
        <begin position="238"/>
        <end position="258"/>
    </location>
</feature>
<dbReference type="GO" id="GO:0051119">
    <property type="term" value="F:sugar transmembrane transporter activity"/>
    <property type="evidence" value="ECO:0007669"/>
    <property type="project" value="InterPro"/>
</dbReference>
<accession>A0A9W7E381</accession>
<dbReference type="PANTHER" id="PTHR10791">
    <property type="entry name" value="RAG1-ACTIVATING PROTEIN 1"/>
    <property type="match status" value="1"/>
</dbReference>
<evidence type="ECO:0000256" key="6">
    <source>
        <dbReference type="ARBA" id="ARBA00022692"/>
    </source>
</evidence>
<evidence type="ECO:0000256" key="1">
    <source>
        <dbReference type="ARBA" id="ARBA00004651"/>
    </source>
</evidence>
<dbReference type="GO" id="GO:0005886">
    <property type="term" value="C:plasma membrane"/>
    <property type="evidence" value="ECO:0007669"/>
    <property type="project" value="UniProtKB-SubCell"/>
</dbReference>
<evidence type="ECO:0000256" key="11">
    <source>
        <dbReference type="SAM" id="Phobius"/>
    </source>
</evidence>
<protein>
    <recommendedName>
        <fullName evidence="14">Bidirectional sugar transporter SWEET</fullName>
    </recommendedName>
</protein>
<reference evidence="13" key="1">
    <citation type="journal article" date="2023" name="Commun. Biol.">
        <title>Genome analysis of Parmales, the sister group of diatoms, reveals the evolutionary specialization of diatoms from phago-mixotrophs to photoautotrophs.</title>
        <authorList>
            <person name="Ban H."/>
            <person name="Sato S."/>
            <person name="Yoshikawa S."/>
            <person name="Yamada K."/>
            <person name="Nakamura Y."/>
            <person name="Ichinomiya M."/>
            <person name="Sato N."/>
            <person name="Blanc-Mathieu R."/>
            <person name="Endo H."/>
            <person name="Kuwata A."/>
            <person name="Ogata H."/>
        </authorList>
    </citation>
    <scope>NUCLEOTIDE SEQUENCE [LARGE SCALE GENOMIC DNA]</scope>
    <source>
        <strain evidence="13">NIES 3701</strain>
    </source>
</reference>
<organism evidence="12 13">
    <name type="scientific">Triparma strigata</name>
    <dbReference type="NCBI Taxonomy" id="1606541"/>
    <lineage>
        <taxon>Eukaryota</taxon>
        <taxon>Sar</taxon>
        <taxon>Stramenopiles</taxon>
        <taxon>Ochrophyta</taxon>
        <taxon>Bolidophyceae</taxon>
        <taxon>Parmales</taxon>
        <taxon>Triparmaceae</taxon>
        <taxon>Triparma</taxon>
    </lineage>
</organism>
<sequence length="258" mass="28259">MPNLESWLGYLGIFGACVLFSSPIPTMSRIINANSVEKFSPDPYIISVINCGSWVAYAIVTPDRQAPLITNLIGTAVNIIYVLVFAFNNPIQPGFRRKVFGASVFMAAVLTIVFLVIPNAGDWGKSDAEVESSVLGTVSDVFNVLMYAGPLTIMSTVIKTKSVEYMPLALTIGTSFCSFTWLWYGFVVMDPYIIIPNGGGALLCVCQIILYTTYCNTAETKAAREKYQERKSLGRGSLGPLSQFNEDEKKEATQKLIV</sequence>
<keyword evidence="13" id="KW-1185">Reference proteome</keyword>
<dbReference type="Proteomes" id="UP001165085">
    <property type="component" value="Unassembled WGS sequence"/>
</dbReference>
<evidence type="ECO:0000313" key="13">
    <source>
        <dbReference type="Proteomes" id="UP001165085"/>
    </source>
</evidence>
<proteinExistence type="inferred from homology"/>
<evidence type="ECO:0000256" key="8">
    <source>
        <dbReference type="ARBA" id="ARBA00022989"/>
    </source>
</evidence>
<feature type="transmembrane region" description="Helical" evidence="11">
    <location>
        <begin position="141"/>
        <end position="158"/>
    </location>
</feature>
<dbReference type="Gene3D" id="1.20.1280.290">
    <property type="match status" value="2"/>
</dbReference>
<evidence type="ECO:0000256" key="3">
    <source>
        <dbReference type="ARBA" id="ARBA00022448"/>
    </source>
</evidence>
<feature type="transmembrane region" description="Helical" evidence="11">
    <location>
        <begin position="44"/>
        <end position="60"/>
    </location>
</feature>
<dbReference type="EMBL" id="BRXY01000108">
    <property type="protein sequence ID" value="GMH66454.1"/>
    <property type="molecule type" value="Genomic_DNA"/>
</dbReference>
<keyword evidence="5" id="KW-0762">Sugar transport</keyword>
<feature type="transmembrane region" description="Helical" evidence="11">
    <location>
        <begin position="192"/>
        <end position="214"/>
    </location>
</feature>
<dbReference type="OrthoDB" id="409725at2759"/>
<dbReference type="Pfam" id="PF03083">
    <property type="entry name" value="MtN3_slv"/>
    <property type="match status" value="2"/>
</dbReference>
<feature type="transmembrane region" description="Helical" evidence="11">
    <location>
        <begin position="66"/>
        <end position="87"/>
    </location>
</feature>
<keyword evidence="9 11" id="KW-0472">Membrane</keyword>
<evidence type="ECO:0000256" key="10">
    <source>
        <dbReference type="SAM" id="MobiDB-lite"/>
    </source>
</evidence>
<evidence type="ECO:0000256" key="7">
    <source>
        <dbReference type="ARBA" id="ARBA00022737"/>
    </source>
</evidence>
<dbReference type="FunFam" id="1.20.1280.290:FF:000002">
    <property type="entry name" value="Bidirectional sugar transporter SWEET"/>
    <property type="match status" value="1"/>
</dbReference>
<evidence type="ECO:0000256" key="4">
    <source>
        <dbReference type="ARBA" id="ARBA00022475"/>
    </source>
</evidence>
<dbReference type="InterPro" id="IPR047664">
    <property type="entry name" value="SWEET"/>
</dbReference>
<dbReference type="PANTHER" id="PTHR10791:SF30">
    <property type="entry name" value="SUGAR TRANSPORTER SWEET1"/>
    <property type="match status" value="1"/>
</dbReference>
<evidence type="ECO:0000256" key="2">
    <source>
        <dbReference type="ARBA" id="ARBA00007809"/>
    </source>
</evidence>
<feature type="compositionally biased region" description="Basic and acidic residues" evidence="10">
    <location>
        <begin position="246"/>
        <end position="258"/>
    </location>
</feature>
<comment type="caution">
    <text evidence="12">The sequence shown here is derived from an EMBL/GenBank/DDBJ whole genome shotgun (WGS) entry which is preliminary data.</text>
</comment>
<feature type="transmembrane region" description="Helical" evidence="11">
    <location>
        <begin position="6"/>
        <end position="24"/>
    </location>
</feature>
<comment type="similarity">
    <text evidence="2">Belongs to the SWEET sugar transporter family.</text>
</comment>
<comment type="subcellular location">
    <subcellularLocation>
        <location evidence="1">Cell membrane</location>
        <topology evidence="1">Multi-pass membrane protein</topology>
    </subcellularLocation>
</comment>
<evidence type="ECO:0000256" key="5">
    <source>
        <dbReference type="ARBA" id="ARBA00022597"/>
    </source>
</evidence>